<reference evidence="3 4" key="1">
    <citation type="submission" date="2015-12" db="EMBL/GenBank/DDBJ databases">
        <title>The genome of Folsomia candida.</title>
        <authorList>
            <person name="Faddeeva A."/>
            <person name="Derks M.F."/>
            <person name="Anvar Y."/>
            <person name="Smit S."/>
            <person name="Van Straalen N."/>
            <person name="Roelofs D."/>
        </authorList>
    </citation>
    <scope>NUCLEOTIDE SEQUENCE [LARGE SCALE GENOMIC DNA]</scope>
    <source>
        <strain evidence="3 4">VU population</strain>
        <tissue evidence="3">Whole body</tissue>
    </source>
</reference>
<dbReference type="EMBL" id="LNIX01000003">
    <property type="protein sequence ID" value="OXA58283.1"/>
    <property type="molecule type" value="Genomic_DNA"/>
</dbReference>
<feature type="compositionally biased region" description="Basic and acidic residues" evidence="1">
    <location>
        <begin position="164"/>
        <end position="173"/>
    </location>
</feature>
<proteinExistence type="predicted"/>
<dbReference type="AlphaFoldDB" id="A0A226EKQ1"/>
<evidence type="ECO:0000313" key="4">
    <source>
        <dbReference type="Proteomes" id="UP000198287"/>
    </source>
</evidence>
<feature type="compositionally biased region" description="Low complexity" evidence="1">
    <location>
        <begin position="82"/>
        <end position="92"/>
    </location>
</feature>
<feature type="region of interest" description="Disordered" evidence="1">
    <location>
        <begin position="207"/>
        <end position="257"/>
    </location>
</feature>
<dbReference type="STRING" id="158441.A0A226EKQ1"/>
<dbReference type="PANTHER" id="PTHR46370:SF1">
    <property type="entry name" value="GPALPP MOTIFS-CONTAINING PROTEIN 1"/>
    <property type="match status" value="1"/>
</dbReference>
<feature type="region of interest" description="Disordered" evidence="1">
    <location>
        <begin position="1"/>
        <end position="186"/>
    </location>
</feature>
<evidence type="ECO:0000313" key="3">
    <source>
        <dbReference type="EMBL" id="OXA58283.1"/>
    </source>
</evidence>
<feature type="compositionally biased region" description="Acidic residues" evidence="1">
    <location>
        <begin position="1"/>
        <end position="11"/>
    </location>
</feature>
<protein>
    <submittedName>
        <fullName evidence="3">GPALPP motifs-containing protein 1</fullName>
    </submittedName>
</protein>
<sequence>MSDNSDSDGDDMYGPALPPHLQKRSIDPEPVKKDSTTEPEQSRLPSGISLAPSSALPSIGPTLPPGFKLPSTDDDQNNVTNDGSSSSSAGDDQCSDSDDDVIGPLPPDHPLALARADAFASASKPVGDDKPKKKLQREEWMLIPPSNKPVTELGLGPRKFLQRAPEKPVKDNGEPMDSDEELERETRAAMDQKLIDDYDKKMEAMIEKTGEKKRKSESLLEQHQRELKKKSKKEAVEDKKRKPFDRNTDLAVSGLSREDSKKYIEKTKELGGRFAKGRQKFL</sequence>
<dbReference type="OMA" id="WMTSVPK"/>
<comment type="caution">
    <text evidence="3">The sequence shown here is derived from an EMBL/GenBank/DDBJ whole genome shotgun (WGS) entry which is preliminary data.</text>
</comment>
<dbReference type="InterPro" id="IPR046331">
    <property type="entry name" value="GPAM1-like"/>
</dbReference>
<feature type="compositionally biased region" description="Basic and acidic residues" evidence="1">
    <location>
        <begin position="24"/>
        <end position="36"/>
    </location>
</feature>
<dbReference type="Pfam" id="PF12572">
    <property type="entry name" value="DUF3752"/>
    <property type="match status" value="1"/>
</dbReference>
<evidence type="ECO:0000256" key="1">
    <source>
        <dbReference type="SAM" id="MobiDB-lite"/>
    </source>
</evidence>
<feature type="compositionally biased region" description="Basic and acidic residues" evidence="1">
    <location>
        <begin position="207"/>
        <end position="225"/>
    </location>
</feature>
<organism evidence="3 4">
    <name type="scientific">Folsomia candida</name>
    <name type="common">Springtail</name>
    <dbReference type="NCBI Taxonomy" id="158441"/>
    <lineage>
        <taxon>Eukaryota</taxon>
        <taxon>Metazoa</taxon>
        <taxon>Ecdysozoa</taxon>
        <taxon>Arthropoda</taxon>
        <taxon>Hexapoda</taxon>
        <taxon>Collembola</taxon>
        <taxon>Entomobryomorpha</taxon>
        <taxon>Isotomoidea</taxon>
        <taxon>Isotomidae</taxon>
        <taxon>Proisotominae</taxon>
        <taxon>Folsomia</taxon>
    </lineage>
</organism>
<dbReference type="OrthoDB" id="341477at2759"/>
<feature type="compositionally biased region" description="Basic and acidic residues" evidence="1">
    <location>
        <begin position="233"/>
        <end position="248"/>
    </location>
</feature>
<keyword evidence="4" id="KW-1185">Reference proteome</keyword>
<dbReference type="PANTHER" id="PTHR46370">
    <property type="entry name" value="GPALPP MOTIFS-CONTAINING PROTEIN 1"/>
    <property type="match status" value="1"/>
</dbReference>
<feature type="compositionally biased region" description="Basic and acidic residues" evidence="1">
    <location>
        <begin position="126"/>
        <end position="140"/>
    </location>
</feature>
<evidence type="ECO:0000259" key="2">
    <source>
        <dbReference type="Pfam" id="PF12572"/>
    </source>
</evidence>
<accession>A0A226EKQ1</accession>
<feature type="domain" description="DUF3752" evidence="2">
    <location>
        <begin position="181"/>
        <end position="274"/>
    </location>
</feature>
<feature type="compositionally biased region" description="Acidic residues" evidence="1">
    <location>
        <begin position="174"/>
        <end position="183"/>
    </location>
</feature>
<dbReference type="InterPro" id="IPR022226">
    <property type="entry name" value="DUF3752"/>
</dbReference>
<dbReference type="Proteomes" id="UP000198287">
    <property type="component" value="Unassembled WGS sequence"/>
</dbReference>
<feature type="compositionally biased region" description="Low complexity" evidence="1">
    <location>
        <begin position="111"/>
        <end position="123"/>
    </location>
</feature>
<gene>
    <name evidence="3" type="ORF">Fcan01_07340</name>
</gene>
<name>A0A226EKQ1_FOLCA</name>